<keyword evidence="1" id="KW-0732">Signal</keyword>
<dbReference type="AlphaFoldDB" id="A0A381NAG0"/>
<evidence type="ECO:0000313" key="4">
    <source>
        <dbReference type="EMBL" id="SUZ51566.1"/>
    </source>
</evidence>
<sequence length="338" mass="37576">MFQVDASWPKEMPNLWILGSVTSVFVDSNDHVWITHLPETLTPEETSAVQDPPIGECCLPAPVVIEFDADGNVVQGWGDPSTQDVSEFPRNAHGLFIDHEDNVWIGTFRHHRVMKFTRSGQLLMTIGEYDNNRGSNDTSFLGGPAGIWVDPEDNEVFIADGYRNRRVVVYDGDTGDYLRHWGAYGEEPDDSYSYAQEDPEGSPPRQFSTVHGVVGANDGLIYVADRRGNRIQVFQQNGEFVIEKIIAPETLASGSAFVIALSPDDSQEWLYLADGTNHKVWILHRADLEIVGQFGRGGRQVGQFLRPHGMGIDSHGNLYVGEASTGRRVQKFTVSAVR</sequence>
<dbReference type="InterPro" id="IPR001258">
    <property type="entry name" value="NHL_repeat"/>
</dbReference>
<dbReference type="InterPro" id="IPR011042">
    <property type="entry name" value="6-blade_b-propeller_TolB-like"/>
</dbReference>
<dbReference type="SUPFAM" id="SSF63829">
    <property type="entry name" value="Calcium-dependent phosphotriesterase"/>
    <property type="match status" value="1"/>
</dbReference>
<evidence type="ECO:0000256" key="3">
    <source>
        <dbReference type="ARBA" id="ARBA00023180"/>
    </source>
</evidence>
<dbReference type="EMBL" id="UINC01000227">
    <property type="protein sequence ID" value="SUZ51566.1"/>
    <property type="molecule type" value="Genomic_DNA"/>
</dbReference>
<dbReference type="PANTHER" id="PTHR10680">
    <property type="entry name" value="PEPTIDYL-GLYCINE ALPHA-AMIDATING MONOOXYGENASE"/>
    <property type="match status" value="1"/>
</dbReference>
<proteinExistence type="predicted"/>
<name>A0A381NAG0_9ZZZZ</name>
<accession>A0A381NAG0</accession>
<dbReference type="Gene3D" id="2.120.10.30">
    <property type="entry name" value="TolB, C-terminal domain"/>
    <property type="match status" value="1"/>
</dbReference>
<keyword evidence="3" id="KW-0325">Glycoprotein</keyword>
<evidence type="ECO:0000256" key="1">
    <source>
        <dbReference type="ARBA" id="ARBA00022729"/>
    </source>
</evidence>
<dbReference type="PROSITE" id="PS51125">
    <property type="entry name" value="NHL"/>
    <property type="match status" value="3"/>
</dbReference>
<gene>
    <name evidence="4" type="ORF">METZ01_LOCUS4420</name>
</gene>
<reference evidence="4" key="1">
    <citation type="submission" date="2018-05" db="EMBL/GenBank/DDBJ databases">
        <authorList>
            <person name="Lanie J.A."/>
            <person name="Ng W.-L."/>
            <person name="Kazmierczak K.M."/>
            <person name="Andrzejewski T.M."/>
            <person name="Davidsen T.M."/>
            <person name="Wayne K.J."/>
            <person name="Tettelin H."/>
            <person name="Glass J.I."/>
            <person name="Rusch D."/>
            <person name="Podicherti R."/>
            <person name="Tsui H.-C.T."/>
            <person name="Winkler M.E."/>
        </authorList>
    </citation>
    <scope>NUCLEOTIDE SEQUENCE</scope>
</reference>
<organism evidence="4">
    <name type="scientific">marine metagenome</name>
    <dbReference type="NCBI Taxonomy" id="408172"/>
    <lineage>
        <taxon>unclassified sequences</taxon>
        <taxon>metagenomes</taxon>
        <taxon>ecological metagenomes</taxon>
    </lineage>
</organism>
<keyword evidence="2" id="KW-0677">Repeat</keyword>
<protein>
    <recommendedName>
        <fullName evidence="5">Peptidylamidoglycolate lyase</fullName>
    </recommendedName>
</protein>
<dbReference type="Pfam" id="PF01436">
    <property type="entry name" value="NHL"/>
    <property type="match status" value="1"/>
</dbReference>
<evidence type="ECO:0008006" key="5">
    <source>
        <dbReference type="Google" id="ProtNLM"/>
    </source>
</evidence>
<evidence type="ECO:0000256" key="2">
    <source>
        <dbReference type="ARBA" id="ARBA00022737"/>
    </source>
</evidence>